<keyword evidence="1" id="KW-0805">Transcription regulation</keyword>
<keyword evidence="3" id="KW-0804">Transcription</keyword>
<dbReference type="InterPro" id="IPR009057">
    <property type="entry name" value="Homeodomain-like_sf"/>
</dbReference>
<dbReference type="EMBL" id="CP016808">
    <property type="protein sequence ID" value="ANY68384.1"/>
    <property type="molecule type" value="Genomic_DNA"/>
</dbReference>
<evidence type="ECO:0000256" key="3">
    <source>
        <dbReference type="ARBA" id="ARBA00023163"/>
    </source>
</evidence>
<dbReference type="PANTHER" id="PTHR43280">
    <property type="entry name" value="ARAC-FAMILY TRANSCRIPTIONAL REGULATOR"/>
    <property type="match status" value="1"/>
</dbReference>
<keyword evidence="4" id="KW-0812">Transmembrane</keyword>
<sequence length="756" mass="86904">MSKNWYRRLLFSYFPIFILTISIVIFLSFLIVNEISRNETEKANRISTSYVVDSLDRAVNQVEMEILRQMENDPVYGQFLAGDVEKGGPEFMELAKKLWVLESNNELLDSVYIYRLSDHRIVSKYGFTTQEVFADRAYLEQALDEPSFQRWSQIRSFKLLESDQPEEVISMHKRLPLPFGQEGVLVINLGVYPLGRMIDDMTRSNVSFLHVTGKEGETIFPKGNLGTGSIDDKGTVLTTLVSPKLGWTFSSGLRAGQLFAWVSVISYVWIIIGLATLLLAVLYIIYITRKNYKPIQVMMSRIQALPARSSDVTTRDELVLIDHALEQLIQQTADYEMQHHENLLIRRRQFFIDLIEGNAQGDRVEKCRSLAVLQASEHAVHAAVVIAEMHDFDASYGDFSHQDQQTFRLTLMNLFQELARERELDSWAEWIGSSQLGIIFTSGAAEEAEDDDEAFKDMLRLAVKSSHQWAANQFELTMKFGIGIVANLDSALSLKESYQSAGSALQYVLSLGENEMVFGSDVPLQPHMESYKYFPIMAGIVKMFRLTNQEWREQVHTLFQMVGSELLADHDIRMLIHWLRQMLGRELMDLSDNLKDYFVGQQAQLWRAELDKAQRLPEMEALLLEMMNEVYRVYVSTNENKSYRAMISEMKAYIEEHYTNPDLSLTILSDRFQVSAKYASHLFKEEFNTKFVDFLAQLRIVHAQTLLSQTDEVIQQIALRVGYANSVTFGRVFKKIVGVTPGDYRKYEMKPEHASE</sequence>
<keyword evidence="2" id="KW-0238">DNA-binding</keyword>
<evidence type="ECO:0000313" key="6">
    <source>
        <dbReference type="EMBL" id="ANY68384.1"/>
    </source>
</evidence>
<dbReference type="SUPFAM" id="SSF46689">
    <property type="entry name" value="Homeodomain-like"/>
    <property type="match status" value="1"/>
</dbReference>
<dbReference type="PRINTS" id="PR00032">
    <property type="entry name" value="HTHARAC"/>
</dbReference>
<organism evidence="6">
    <name type="scientific">Paenibacillus sp. BIHB 4019</name>
    <dbReference type="NCBI Taxonomy" id="1870819"/>
    <lineage>
        <taxon>Bacteria</taxon>
        <taxon>Bacillati</taxon>
        <taxon>Bacillota</taxon>
        <taxon>Bacilli</taxon>
        <taxon>Bacillales</taxon>
        <taxon>Paenibacillaceae</taxon>
        <taxon>Paenibacillus</taxon>
    </lineage>
</organism>
<accession>A0A1B2DKZ2</accession>
<dbReference type="InterPro" id="IPR018062">
    <property type="entry name" value="HTH_AraC-typ_CS"/>
</dbReference>
<feature type="transmembrane region" description="Helical" evidence="4">
    <location>
        <begin position="258"/>
        <end position="286"/>
    </location>
</feature>
<feature type="domain" description="HTH araC/xylS-type" evidence="5">
    <location>
        <begin position="648"/>
        <end position="747"/>
    </location>
</feature>
<reference evidence="6" key="1">
    <citation type="submission" date="2016-08" db="EMBL/GenBank/DDBJ databases">
        <title>Complete Genome Seqeunce of Paenibacillus sp. BIHB 4019 from tea rhizoplane.</title>
        <authorList>
            <person name="Thakur R."/>
            <person name="Swarnkar M.K."/>
            <person name="Gulati A."/>
        </authorList>
    </citation>
    <scope>NUCLEOTIDE SEQUENCE [LARGE SCALE GENOMIC DNA]</scope>
    <source>
        <strain evidence="6">BIHB4019</strain>
    </source>
</reference>
<dbReference type="GO" id="GO:0003700">
    <property type="term" value="F:DNA-binding transcription factor activity"/>
    <property type="evidence" value="ECO:0007669"/>
    <property type="project" value="InterPro"/>
</dbReference>
<evidence type="ECO:0000256" key="2">
    <source>
        <dbReference type="ARBA" id="ARBA00023125"/>
    </source>
</evidence>
<evidence type="ECO:0000256" key="1">
    <source>
        <dbReference type="ARBA" id="ARBA00023015"/>
    </source>
</evidence>
<dbReference type="GO" id="GO:0043565">
    <property type="term" value="F:sequence-specific DNA binding"/>
    <property type="evidence" value="ECO:0007669"/>
    <property type="project" value="InterPro"/>
</dbReference>
<dbReference type="InterPro" id="IPR018060">
    <property type="entry name" value="HTH_AraC"/>
</dbReference>
<gene>
    <name evidence="6" type="ORF">BBD42_19335</name>
</gene>
<feature type="transmembrane region" description="Helical" evidence="4">
    <location>
        <begin position="12"/>
        <end position="32"/>
    </location>
</feature>
<dbReference type="Gene3D" id="1.10.10.60">
    <property type="entry name" value="Homeodomain-like"/>
    <property type="match status" value="2"/>
</dbReference>
<dbReference type="PANTHER" id="PTHR43280:SF28">
    <property type="entry name" value="HTH-TYPE TRANSCRIPTIONAL ACTIVATOR RHAS"/>
    <property type="match status" value="1"/>
</dbReference>
<dbReference type="Pfam" id="PF12833">
    <property type="entry name" value="HTH_18"/>
    <property type="match status" value="1"/>
</dbReference>
<dbReference type="AlphaFoldDB" id="A0A1B2DKZ2"/>
<evidence type="ECO:0000256" key="4">
    <source>
        <dbReference type="SAM" id="Phobius"/>
    </source>
</evidence>
<dbReference type="RefSeq" id="WP_099519524.1">
    <property type="nucleotide sequence ID" value="NZ_CP016808.1"/>
</dbReference>
<evidence type="ECO:0000259" key="5">
    <source>
        <dbReference type="PROSITE" id="PS01124"/>
    </source>
</evidence>
<protein>
    <recommendedName>
        <fullName evidence="5">HTH araC/xylS-type domain-containing protein</fullName>
    </recommendedName>
</protein>
<proteinExistence type="predicted"/>
<dbReference type="InterPro" id="IPR020449">
    <property type="entry name" value="Tscrpt_reg_AraC-type_HTH"/>
</dbReference>
<dbReference type="PROSITE" id="PS01124">
    <property type="entry name" value="HTH_ARAC_FAMILY_2"/>
    <property type="match status" value="1"/>
</dbReference>
<dbReference type="SMART" id="SM00342">
    <property type="entry name" value="HTH_ARAC"/>
    <property type="match status" value="1"/>
</dbReference>
<name>A0A1B2DKZ2_9BACL</name>
<keyword evidence="4" id="KW-1133">Transmembrane helix</keyword>
<keyword evidence="4" id="KW-0472">Membrane</keyword>
<dbReference type="PROSITE" id="PS00041">
    <property type="entry name" value="HTH_ARAC_FAMILY_1"/>
    <property type="match status" value="1"/>
</dbReference>